<sequence>MTCYIFILLNRDMVRGGQSGRVSTSIGRGSTRIGFASPSMAVVLTTGSAFPSTPVVPATGICIC</sequence>
<organism evidence="1 2">
    <name type="scientific">Colocasia esculenta</name>
    <name type="common">Wild taro</name>
    <name type="synonym">Arum esculentum</name>
    <dbReference type="NCBI Taxonomy" id="4460"/>
    <lineage>
        <taxon>Eukaryota</taxon>
        <taxon>Viridiplantae</taxon>
        <taxon>Streptophyta</taxon>
        <taxon>Embryophyta</taxon>
        <taxon>Tracheophyta</taxon>
        <taxon>Spermatophyta</taxon>
        <taxon>Magnoliopsida</taxon>
        <taxon>Liliopsida</taxon>
        <taxon>Araceae</taxon>
        <taxon>Aroideae</taxon>
        <taxon>Colocasieae</taxon>
        <taxon>Colocasia</taxon>
    </lineage>
</organism>
<protein>
    <submittedName>
        <fullName evidence="1">Uncharacterized protein</fullName>
    </submittedName>
</protein>
<feature type="non-terminal residue" evidence="1">
    <location>
        <position position="64"/>
    </location>
</feature>
<name>A0A843VJV1_COLES</name>
<accession>A0A843VJV1</accession>
<comment type="caution">
    <text evidence="1">The sequence shown here is derived from an EMBL/GenBank/DDBJ whole genome shotgun (WGS) entry which is preliminary data.</text>
</comment>
<evidence type="ECO:0000313" key="1">
    <source>
        <dbReference type="EMBL" id="MQL96245.1"/>
    </source>
</evidence>
<proteinExistence type="predicted"/>
<dbReference type="Proteomes" id="UP000652761">
    <property type="component" value="Unassembled WGS sequence"/>
</dbReference>
<evidence type="ECO:0000313" key="2">
    <source>
        <dbReference type="Proteomes" id="UP000652761"/>
    </source>
</evidence>
<reference evidence="1" key="1">
    <citation type="submission" date="2017-07" db="EMBL/GenBank/DDBJ databases">
        <title>Taro Niue Genome Assembly and Annotation.</title>
        <authorList>
            <person name="Atibalentja N."/>
            <person name="Keating K."/>
            <person name="Fields C.J."/>
        </authorList>
    </citation>
    <scope>NUCLEOTIDE SEQUENCE</scope>
    <source>
        <strain evidence="1">Niue_2</strain>
        <tissue evidence="1">Leaf</tissue>
    </source>
</reference>
<gene>
    <name evidence="1" type="ORF">Taro_028913</name>
</gene>
<dbReference type="AlphaFoldDB" id="A0A843VJV1"/>
<keyword evidence="2" id="KW-1185">Reference proteome</keyword>
<dbReference type="EMBL" id="NMUH01001892">
    <property type="protein sequence ID" value="MQL96245.1"/>
    <property type="molecule type" value="Genomic_DNA"/>
</dbReference>